<dbReference type="GO" id="GO:0008168">
    <property type="term" value="F:methyltransferase activity"/>
    <property type="evidence" value="ECO:0007669"/>
    <property type="project" value="UniProtKB-KW"/>
</dbReference>
<dbReference type="InterPro" id="IPR052190">
    <property type="entry name" value="Euk-Arch_PrmC-MTase"/>
</dbReference>
<dbReference type="Gene3D" id="3.40.50.150">
    <property type="entry name" value="Vaccinia Virus protein VP39"/>
    <property type="match status" value="1"/>
</dbReference>
<name>A0ABQ2LUB8_9ACTN</name>
<dbReference type="CDD" id="cd02440">
    <property type="entry name" value="AdoMet_MTases"/>
    <property type="match status" value="1"/>
</dbReference>
<keyword evidence="3" id="KW-0949">S-adenosyl-L-methionine</keyword>
<dbReference type="Pfam" id="PF05175">
    <property type="entry name" value="MTS"/>
    <property type="match status" value="1"/>
</dbReference>
<evidence type="ECO:0000256" key="2">
    <source>
        <dbReference type="ARBA" id="ARBA00022679"/>
    </source>
</evidence>
<proteinExistence type="predicted"/>
<dbReference type="PANTHER" id="PTHR45875">
    <property type="entry name" value="METHYLTRANSFERASE N6AMT1"/>
    <property type="match status" value="1"/>
</dbReference>
<feature type="domain" description="Methyltransferase small" evidence="4">
    <location>
        <begin position="7"/>
        <end position="104"/>
    </location>
</feature>
<organism evidence="5 6">
    <name type="scientific">Streptomyces daqingensis</name>
    <dbReference type="NCBI Taxonomy" id="1472640"/>
    <lineage>
        <taxon>Bacteria</taxon>
        <taxon>Bacillati</taxon>
        <taxon>Actinomycetota</taxon>
        <taxon>Actinomycetes</taxon>
        <taxon>Kitasatosporales</taxon>
        <taxon>Streptomycetaceae</taxon>
        <taxon>Streptomyces</taxon>
    </lineage>
</organism>
<gene>
    <name evidence="5" type="ORF">GCM10012287_05760</name>
</gene>
<evidence type="ECO:0000259" key="4">
    <source>
        <dbReference type="Pfam" id="PF05175"/>
    </source>
</evidence>
<dbReference type="NCBIfam" id="TIGR00537">
    <property type="entry name" value="hemK_rel_arch"/>
    <property type="match status" value="1"/>
</dbReference>
<keyword evidence="6" id="KW-1185">Reference proteome</keyword>
<keyword evidence="1 5" id="KW-0489">Methyltransferase</keyword>
<protein>
    <submittedName>
        <fullName evidence="5">Methyltransferase</fullName>
    </submittedName>
</protein>
<evidence type="ECO:0000313" key="6">
    <source>
        <dbReference type="Proteomes" id="UP000631535"/>
    </source>
</evidence>
<dbReference type="Proteomes" id="UP000631535">
    <property type="component" value="Unassembled WGS sequence"/>
</dbReference>
<dbReference type="EMBL" id="BMMP01000002">
    <property type="protein sequence ID" value="GGO43196.1"/>
    <property type="molecule type" value="Genomic_DNA"/>
</dbReference>
<dbReference type="GO" id="GO:0032259">
    <property type="term" value="P:methylation"/>
    <property type="evidence" value="ECO:0007669"/>
    <property type="project" value="UniProtKB-KW"/>
</dbReference>
<evidence type="ECO:0000256" key="3">
    <source>
        <dbReference type="ARBA" id="ARBA00022691"/>
    </source>
</evidence>
<accession>A0ABQ2LUB8</accession>
<evidence type="ECO:0000256" key="1">
    <source>
        <dbReference type="ARBA" id="ARBA00022603"/>
    </source>
</evidence>
<dbReference type="InterPro" id="IPR029063">
    <property type="entry name" value="SAM-dependent_MTases_sf"/>
</dbReference>
<reference evidence="6" key="1">
    <citation type="journal article" date="2019" name="Int. J. Syst. Evol. Microbiol.">
        <title>The Global Catalogue of Microorganisms (GCM) 10K type strain sequencing project: providing services to taxonomists for standard genome sequencing and annotation.</title>
        <authorList>
            <consortium name="The Broad Institute Genomics Platform"/>
            <consortium name="The Broad Institute Genome Sequencing Center for Infectious Disease"/>
            <person name="Wu L."/>
            <person name="Ma J."/>
        </authorList>
    </citation>
    <scope>NUCLEOTIDE SEQUENCE [LARGE SCALE GENOMIC DNA]</scope>
    <source>
        <strain evidence="6">CGMCC 4.7178</strain>
    </source>
</reference>
<comment type="caution">
    <text evidence="5">The sequence shown here is derived from an EMBL/GenBank/DDBJ whole genome shotgun (WGS) entry which is preliminary data.</text>
</comment>
<dbReference type="SUPFAM" id="SSF53335">
    <property type="entry name" value="S-adenosyl-L-methionine-dependent methyltransferases"/>
    <property type="match status" value="1"/>
</dbReference>
<evidence type="ECO:0000313" key="5">
    <source>
        <dbReference type="EMBL" id="GGO43196.1"/>
    </source>
</evidence>
<sequence length="226" mass="24401">MWLLRPPGVYAPQGDTHLLLGALRHVGVPSGSRMLDICTGTGLVALTGACLGASDVHAVDLSARAVMAARWNARLRGVPVTVHRGDFLDRSTGRFDVITANPPYVPCPDRERGLARAARGARRSGRAWNAGEDGRECLDRLCEAAPRLLAPGGVMLIVHSALSGPHRTLGQLREGGLEAEVVRRSRKPFGPVLRRRAAWLEERGLIEPGQREEELVVVRADLAPRG</sequence>
<dbReference type="InterPro" id="IPR007848">
    <property type="entry name" value="Small_mtfrase_dom"/>
</dbReference>
<keyword evidence="2" id="KW-0808">Transferase</keyword>
<dbReference type="InterPro" id="IPR004557">
    <property type="entry name" value="PrmC-related"/>
</dbReference>
<dbReference type="PANTHER" id="PTHR45875:SF1">
    <property type="entry name" value="METHYLTRANSFERASE N6AMT1"/>
    <property type="match status" value="1"/>
</dbReference>